<protein>
    <submittedName>
        <fullName evidence="3">WD40 repeat protein</fullName>
    </submittedName>
</protein>
<keyword evidence="2" id="KW-0732">Signal</keyword>
<evidence type="ECO:0000313" key="3">
    <source>
        <dbReference type="EMBL" id="NYJ35573.1"/>
    </source>
</evidence>
<evidence type="ECO:0000256" key="1">
    <source>
        <dbReference type="SAM" id="MobiDB-lite"/>
    </source>
</evidence>
<name>A0A7Z0ENW4_9ACTN</name>
<dbReference type="SUPFAM" id="SSF50969">
    <property type="entry name" value="YVTN repeat-like/Quinoprotein amine dehydrogenase"/>
    <property type="match status" value="1"/>
</dbReference>
<accession>A0A7Z0ENW4</accession>
<dbReference type="AlphaFoldDB" id="A0A7Z0ENW4"/>
<dbReference type="EMBL" id="JACCFS010000001">
    <property type="protein sequence ID" value="NYJ35573.1"/>
    <property type="molecule type" value="Genomic_DNA"/>
</dbReference>
<dbReference type="InterPro" id="IPR011044">
    <property type="entry name" value="Quino_amine_DH_bsu"/>
</dbReference>
<reference evidence="3 4" key="1">
    <citation type="submission" date="2020-07" db="EMBL/GenBank/DDBJ databases">
        <title>Sequencing the genomes of 1000 actinobacteria strains.</title>
        <authorList>
            <person name="Klenk H.-P."/>
        </authorList>
    </citation>
    <scope>NUCLEOTIDE SEQUENCE [LARGE SCALE GENOMIC DNA]</scope>
    <source>
        <strain evidence="3 4">DSM 44442</strain>
    </source>
</reference>
<dbReference type="InterPro" id="IPR015943">
    <property type="entry name" value="WD40/YVTN_repeat-like_dom_sf"/>
</dbReference>
<feature type="region of interest" description="Disordered" evidence="1">
    <location>
        <begin position="28"/>
        <end position="53"/>
    </location>
</feature>
<feature type="chain" id="PRO_5030847768" evidence="2">
    <location>
        <begin position="19"/>
        <end position="369"/>
    </location>
</feature>
<comment type="caution">
    <text evidence="3">The sequence shown here is derived from an EMBL/GenBank/DDBJ whole genome shotgun (WGS) entry which is preliminary data.</text>
</comment>
<proteinExistence type="predicted"/>
<keyword evidence="4" id="KW-1185">Reference proteome</keyword>
<feature type="signal peptide" evidence="2">
    <location>
        <begin position="1"/>
        <end position="18"/>
    </location>
</feature>
<evidence type="ECO:0000256" key="2">
    <source>
        <dbReference type="SAM" id="SignalP"/>
    </source>
</evidence>
<organism evidence="3 4">
    <name type="scientific">Nocardiopsis aegyptia</name>
    <dbReference type="NCBI Taxonomy" id="220378"/>
    <lineage>
        <taxon>Bacteria</taxon>
        <taxon>Bacillati</taxon>
        <taxon>Actinomycetota</taxon>
        <taxon>Actinomycetes</taxon>
        <taxon>Streptosporangiales</taxon>
        <taxon>Nocardiopsidaceae</taxon>
        <taxon>Nocardiopsis</taxon>
    </lineage>
</organism>
<dbReference type="Gene3D" id="2.130.10.10">
    <property type="entry name" value="YVTN repeat-like/Quinoprotein amine dehydrogenase"/>
    <property type="match status" value="1"/>
</dbReference>
<gene>
    <name evidence="3" type="ORF">HNR10_003454</name>
</gene>
<sequence>MAAAATAALVVAGGGALALTALPLGSPGASGTGADPSADPSTDPSAGPDSTGGGALSVDLDGFTLDLGFSADGETLYVYGTELSAWDWREGVPVDVFEPTPLSGAIGHDGLIVAAYVDHIRVWDGDSENITAHFGSAHENGDRGYYQTPAITDDGTKVAATAAEDGHPSNDHVLQVWDVASETPDVEIPLEGILYALEFSADGSLLVGREEAADGSGPLGVSVWDAATGERLHTFTDGYGHQFALAPEGRTMAVSAPDGDGEGPTGYELIDLDTGEVTVPLADLGEDHASVMGIHFSADGGRVYAVTGGGATEPGSVWDAETGELVVESGPLLYEPLAEQDDGGHFATMTSDSRILVLDADFGVVTELH</sequence>
<dbReference type="Proteomes" id="UP000572051">
    <property type="component" value="Unassembled WGS sequence"/>
</dbReference>
<evidence type="ECO:0000313" key="4">
    <source>
        <dbReference type="Proteomes" id="UP000572051"/>
    </source>
</evidence>